<evidence type="ECO:0000313" key="6">
    <source>
        <dbReference type="EMBL" id="MCU6763459.1"/>
    </source>
</evidence>
<dbReference type="GO" id="GO:0005840">
    <property type="term" value="C:ribosome"/>
    <property type="evidence" value="ECO:0007669"/>
    <property type="project" value="UniProtKB-KW"/>
</dbReference>
<dbReference type="Proteomes" id="UP001652442">
    <property type="component" value="Unassembled WGS sequence"/>
</dbReference>
<organism evidence="6 7">
    <name type="scientific">Brotonthovivens ammoniilytica</name>
    <dbReference type="NCBI Taxonomy" id="2981725"/>
    <lineage>
        <taxon>Bacteria</taxon>
        <taxon>Bacillati</taxon>
        <taxon>Bacillota</taxon>
        <taxon>Clostridia</taxon>
        <taxon>Lachnospirales</taxon>
        <taxon>Lachnospiraceae</taxon>
        <taxon>Brotonthovivens</taxon>
    </lineage>
</organism>
<comment type="caution">
    <text evidence="6">The sequence shown here is derived from an EMBL/GenBank/DDBJ whole genome shotgun (WGS) entry which is preliminary data.</text>
</comment>
<dbReference type="EMBL" id="JAOQJQ010000007">
    <property type="protein sequence ID" value="MCU6763459.1"/>
    <property type="molecule type" value="Genomic_DNA"/>
</dbReference>
<dbReference type="HAMAP" id="MF_00340">
    <property type="entry name" value="Ribosomal_bL32"/>
    <property type="match status" value="1"/>
</dbReference>
<keyword evidence="2 5" id="KW-0689">Ribosomal protein</keyword>
<evidence type="ECO:0000256" key="1">
    <source>
        <dbReference type="ARBA" id="ARBA00008560"/>
    </source>
</evidence>
<dbReference type="InterPro" id="IPR011332">
    <property type="entry name" value="Ribosomal_zn-bd"/>
</dbReference>
<evidence type="ECO:0000313" key="7">
    <source>
        <dbReference type="Proteomes" id="UP001652442"/>
    </source>
</evidence>
<reference evidence="6 7" key="1">
    <citation type="journal article" date="2021" name="ISME Commun">
        <title>Automated analysis of genomic sequences facilitates high-throughput and comprehensive description of bacteria.</title>
        <authorList>
            <person name="Hitch T.C.A."/>
        </authorList>
    </citation>
    <scope>NUCLEOTIDE SEQUENCE [LARGE SCALE GENOMIC DNA]</scope>
    <source>
        <strain evidence="6 7">Sanger_109</strain>
    </source>
</reference>
<dbReference type="RefSeq" id="WP_158426100.1">
    <property type="nucleotide sequence ID" value="NZ_JAOQJQ010000007.1"/>
</dbReference>
<dbReference type="NCBIfam" id="TIGR01031">
    <property type="entry name" value="rpmF_bact"/>
    <property type="match status" value="1"/>
</dbReference>
<evidence type="ECO:0000256" key="2">
    <source>
        <dbReference type="ARBA" id="ARBA00022980"/>
    </source>
</evidence>
<accession>A0ABT2TMK6</accession>
<dbReference type="InterPro" id="IPR044957">
    <property type="entry name" value="Ribosomal_bL32_bact"/>
</dbReference>
<evidence type="ECO:0000256" key="4">
    <source>
        <dbReference type="ARBA" id="ARBA00035178"/>
    </source>
</evidence>
<dbReference type="InterPro" id="IPR002677">
    <property type="entry name" value="Ribosomal_bL32"/>
</dbReference>
<evidence type="ECO:0000256" key="3">
    <source>
        <dbReference type="ARBA" id="ARBA00023274"/>
    </source>
</evidence>
<dbReference type="SUPFAM" id="SSF57829">
    <property type="entry name" value="Zn-binding ribosomal proteins"/>
    <property type="match status" value="1"/>
</dbReference>
<keyword evidence="7" id="KW-1185">Reference proteome</keyword>
<dbReference type="Pfam" id="PF01783">
    <property type="entry name" value="Ribosomal_L32p"/>
    <property type="match status" value="1"/>
</dbReference>
<sequence length="59" mass="6755">MSICPKNKSSKGRRDRRRANWKMSAPTLVKCSKCGELMVPHRVCKKCGSYNKKEIITVD</sequence>
<protein>
    <recommendedName>
        <fullName evidence="4 5">Large ribosomal subunit protein bL32</fullName>
    </recommendedName>
</protein>
<evidence type="ECO:0000256" key="5">
    <source>
        <dbReference type="HAMAP-Rule" id="MF_00340"/>
    </source>
</evidence>
<dbReference type="PANTHER" id="PTHR35534:SF1">
    <property type="entry name" value="LARGE RIBOSOMAL SUBUNIT PROTEIN BL32"/>
    <property type="match status" value="1"/>
</dbReference>
<proteinExistence type="inferred from homology"/>
<name>A0ABT2TMK6_9FIRM</name>
<gene>
    <name evidence="5 6" type="primary">rpmF</name>
    <name evidence="6" type="ORF">OCV88_14180</name>
</gene>
<keyword evidence="3 5" id="KW-0687">Ribonucleoprotein</keyword>
<dbReference type="PANTHER" id="PTHR35534">
    <property type="entry name" value="50S RIBOSOMAL PROTEIN L32"/>
    <property type="match status" value="1"/>
</dbReference>
<comment type="similarity">
    <text evidence="1 5">Belongs to the bacterial ribosomal protein bL32 family.</text>
</comment>